<comment type="subcellular location">
    <subcellularLocation>
        <location evidence="1">Golgi apparatus membrane</location>
        <topology evidence="1">Peripheral membrane protein</topology>
    </subcellularLocation>
</comment>
<evidence type="ECO:0000313" key="13">
    <source>
        <dbReference type="Proteomes" id="UP000007879"/>
    </source>
</evidence>
<name>A0A1X7VQI0_AMPQE</name>
<dbReference type="GO" id="GO:0006886">
    <property type="term" value="P:intracellular protein transport"/>
    <property type="evidence" value="ECO:0007669"/>
    <property type="project" value="InterPro"/>
</dbReference>
<dbReference type="STRING" id="400682.A0A1X7VQI0"/>
<dbReference type="EnsemblMetazoa" id="XM_020001761.1">
    <property type="protein sequence ID" value="XP_019857320.1"/>
    <property type="gene ID" value="LOC100639263"/>
</dbReference>
<feature type="domain" description="Conserved oligomeric Golgi complex subunit 3 C-terminal" evidence="11">
    <location>
        <begin position="267"/>
        <end position="624"/>
    </location>
</feature>
<dbReference type="OrthoDB" id="296793at2759"/>
<keyword evidence="6" id="KW-0333">Golgi apparatus</keyword>
<feature type="region of interest" description="Disordered" evidence="9">
    <location>
        <begin position="1"/>
        <end position="21"/>
    </location>
</feature>
<sequence length="827" mass="93817">MAGGSGKSVRDRLSQWESSLAPLDETSREEFMKLSTTAGNRPLPRNLSSSRDIIPTRIKKDETIIEIEEKLKNVQTMQELLAWFDEMDADVVTNKDSVYRDYCSHLKQYSIECGGMLDQLSAALESLHDMNRKHQLVSEKTQALHEACEQLVQEQNQLSGFAEAITSKLSYFTELEQLGQKLNAPSFSPSSDHFPVLLNRLDECIAFIESHPHFKESSVYLARYKQQLSKALSSIKQQFIHTIRSTTQSVLQQQHQSVGMPETSYSQFYGKFRGSAPKLKSLMSEVELRAEKSSDYTTLLQDCLQCYISQRRLLLSPSVTATLLELTKHKQTEYSSLIREACNLVSRVCMDEYQLYYHFFSRHSQQLNDLLEGFCYQMYDSLRPIIIHINHLETLTDLCTILKVEMVEEVVEPKGEQLERFGLIIKGLLGDIQQRLVFRAQRYIQTDIKRYRPAPGDLSYPDKLIVLAEAQAAAAALSRQNETFSDADSVFDTDSEASTPVDPHNSSFPLSRVSSASGSKKKKYGRGQAITDLHAMWYPTVRRTLMFLSKLYRCLERKVFEGLAQEAVSECVSSLHVAANAIQPKKGDINSELFLIKHLLILREQIAAFNVNFSVKEVSLDFTKTKAAAFNLLKKRSRFFSLNSNNAFLEFLFEGVPELIETQLDSKKEVDLQLKQACELFILHATASLVHPLKSLLSKFDVVIELASKEKKEAAQFISRQPFADSKEIHAIVSQTNKLLRSEVPLVKRSLSLYLSNPETEKILFKPVMDNVLSVYQSMRSISQNYFNEEDQQIISALTQHEVTLLLSALPAPLVPSSPSLPKSFTS</sequence>
<accession>A0A1X7VQI0</accession>
<gene>
    <name evidence="12" type="primary">100639263</name>
</gene>
<evidence type="ECO:0000313" key="12">
    <source>
        <dbReference type="EnsemblMetazoa" id="Aqu2.1.42144_001"/>
    </source>
</evidence>
<evidence type="ECO:0000256" key="3">
    <source>
        <dbReference type="ARBA" id="ARBA00020976"/>
    </source>
</evidence>
<dbReference type="Pfam" id="PF04136">
    <property type="entry name" value="COG3_N"/>
    <property type="match status" value="1"/>
</dbReference>
<organism evidence="12">
    <name type="scientific">Amphimedon queenslandica</name>
    <name type="common">Sponge</name>
    <dbReference type="NCBI Taxonomy" id="400682"/>
    <lineage>
        <taxon>Eukaryota</taxon>
        <taxon>Metazoa</taxon>
        <taxon>Porifera</taxon>
        <taxon>Demospongiae</taxon>
        <taxon>Heteroscleromorpha</taxon>
        <taxon>Haplosclerida</taxon>
        <taxon>Niphatidae</taxon>
        <taxon>Amphimedon</taxon>
    </lineage>
</organism>
<comment type="similarity">
    <text evidence="2">Belongs to the COG3 family.</text>
</comment>
<evidence type="ECO:0000256" key="4">
    <source>
        <dbReference type="ARBA" id="ARBA00022448"/>
    </source>
</evidence>
<evidence type="ECO:0000259" key="11">
    <source>
        <dbReference type="Pfam" id="PF20671"/>
    </source>
</evidence>
<dbReference type="PANTHER" id="PTHR13302:SF8">
    <property type="entry name" value="CONSERVED OLIGOMERIC GOLGI COMPLEX SUBUNIT 3"/>
    <property type="match status" value="1"/>
</dbReference>
<dbReference type="InterPro" id="IPR016159">
    <property type="entry name" value="Cullin_repeat-like_dom_sf"/>
</dbReference>
<keyword evidence="7" id="KW-0472">Membrane</keyword>
<dbReference type="InterPro" id="IPR048685">
    <property type="entry name" value="COG3_C"/>
</dbReference>
<dbReference type="SUPFAM" id="SSF74788">
    <property type="entry name" value="Cullin repeat-like"/>
    <property type="match status" value="1"/>
</dbReference>
<dbReference type="GO" id="GO:0000139">
    <property type="term" value="C:Golgi membrane"/>
    <property type="evidence" value="ECO:0007669"/>
    <property type="project" value="UniProtKB-SubCell"/>
</dbReference>
<evidence type="ECO:0000256" key="5">
    <source>
        <dbReference type="ARBA" id="ARBA00022927"/>
    </source>
</evidence>
<keyword evidence="13" id="KW-1185">Reference proteome</keyword>
<feature type="domain" description="Conserved oligomeric Golgi complex subunit 3 N-terminal" evidence="10">
    <location>
        <begin position="102"/>
        <end position="244"/>
    </location>
</feature>
<dbReference type="AlphaFoldDB" id="A0A1X7VQI0"/>
<proteinExistence type="inferred from homology"/>
<evidence type="ECO:0000256" key="9">
    <source>
        <dbReference type="SAM" id="MobiDB-lite"/>
    </source>
</evidence>
<dbReference type="GO" id="GO:0006891">
    <property type="term" value="P:intra-Golgi vesicle-mediated transport"/>
    <property type="evidence" value="ECO:0007669"/>
    <property type="project" value="TreeGrafter"/>
</dbReference>
<dbReference type="eggNOG" id="KOG2604">
    <property type="taxonomic scope" value="Eukaryota"/>
</dbReference>
<evidence type="ECO:0000256" key="7">
    <source>
        <dbReference type="ARBA" id="ARBA00023136"/>
    </source>
</evidence>
<dbReference type="KEGG" id="aqu:100639263"/>
<dbReference type="InParanoid" id="A0A1X7VQI0"/>
<dbReference type="EnsemblMetazoa" id="Aqu2.1.42144_001">
    <property type="protein sequence ID" value="Aqu2.1.42144_001"/>
    <property type="gene ID" value="Aqu2.1.42144"/>
</dbReference>
<evidence type="ECO:0000256" key="8">
    <source>
        <dbReference type="ARBA" id="ARBA00031339"/>
    </source>
</evidence>
<evidence type="ECO:0000259" key="10">
    <source>
        <dbReference type="Pfam" id="PF04136"/>
    </source>
</evidence>
<dbReference type="FunCoup" id="A0A1X7VQI0">
    <property type="interactions" value="557"/>
</dbReference>
<dbReference type="InterPro" id="IPR048320">
    <property type="entry name" value="COG3_N"/>
</dbReference>
<feature type="compositionally biased region" description="Polar residues" evidence="9">
    <location>
        <begin position="504"/>
        <end position="513"/>
    </location>
</feature>
<dbReference type="GO" id="GO:0017119">
    <property type="term" value="C:Golgi transport complex"/>
    <property type="evidence" value="ECO:0007669"/>
    <property type="project" value="TreeGrafter"/>
</dbReference>
<dbReference type="InterPro" id="IPR007265">
    <property type="entry name" value="COG_su3"/>
</dbReference>
<evidence type="ECO:0000256" key="2">
    <source>
        <dbReference type="ARBA" id="ARBA00009936"/>
    </source>
</evidence>
<dbReference type="GO" id="GO:0007030">
    <property type="term" value="P:Golgi organization"/>
    <property type="evidence" value="ECO:0007669"/>
    <property type="project" value="TreeGrafter"/>
</dbReference>
<evidence type="ECO:0000256" key="1">
    <source>
        <dbReference type="ARBA" id="ARBA00004395"/>
    </source>
</evidence>
<keyword evidence="5" id="KW-0653">Protein transport</keyword>
<reference evidence="13" key="1">
    <citation type="journal article" date="2010" name="Nature">
        <title>The Amphimedon queenslandica genome and the evolution of animal complexity.</title>
        <authorList>
            <person name="Srivastava M."/>
            <person name="Simakov O."/>
            <person name="Chapman J."/>
            <person name="Fahey B."/>
            <person name="Gauthier M.E."/>
            <person name="Mitros T."/>
            <person name="Richards G.S."/>
            <person name="Conaco C."/>
            <person name="Dacre M."/>
            <person name="Hellsten U."/>
            <person name="Larroux C."/>
            <person name="Putnam N.H."/>
            <person name="Stanke M."/>
            <person name="Adamska M."/>
            <person name="Darling A."/>
            <person name="Degnan S.M."/>
            <person name="Oakley T.H."/>
            <person name="Plachetzki D.C."/>
            <person name="Zhai Y."/>
            <person name="Adamski M."/>
            <person name="Calcino A."/>
            <person name="Cummins S.F."/>
            <person name="Goodstein D.M."/>
            <person name="Harris C."/>
            <person name="Jackson D.J."/>
            <person name="Leys S.P."/>
            <person name="Shu S."/>
            <person name="Woodcroft B.J."/>
            <person name="Vervoort M."/>
            <person name="Kosik K.S."/>
            <person name="Manning G."/>
            <person name="Degnan B.M."/>
            <person name="Rokhsar D.S."/>
        </authorList>
    </citation>
    <scope>NUCLEOTIDE SEQUENCE [LARGE SCALE GENOMIC DNA]</scope>
</reference>
<dbReference type="Proteomes" id="UP000007879">
    <property type="component" value="Unassembled WGS sequence"/>
</dbReference>
<keyword evidence="4" id="KW-0813">Transport</keyword>
<dbReference type="Pfam" id="PF20671">
    <property type="entry name" value="COG3_C"/>
    <property type="match status" value="1"/>
</dbReference>
<dbReference type="PANTHER" id="PTHR13302">
    <property type="entry name" value="CONSERVED OLIGOMERIC GOLGI COMPLEX COMPONENT 3"/>
    <property type="match status" value="1"/>
</dbReference>
<dbReference type="GO" id="GO:0005801">
    <property type="term" value="C:cis-Golgi network"/>
    <property type="evidence" value="ECO:0007669"/>
    <property type="project" value="InterPro"/>
</dbReference>
<evidence type="ECO:0000256" key="6">
    <source>
        <dbReference type="ARBA" id="ARBA00023034"/>
    </source>
</evidence>
<reference evidence="12" key="2">
    <citation type="submission" date="2017-05" db="UniProtKB">
        <authorList>
            <consortium name="EnsemblMetazoa"/>
        </authorList>
    </citation>
    <scope>IDENTIFICATION</scope>
</reference>
<protein>
    <recommendedName>
        <fullName evidence="3">Conserved oligomeric Golgi complex subunit 3</fullName>
    </recommendedName>
    <alternativeName>
        <fullName evidence="8">Component of oligomeric Golgi complex 3</fullName>
    </alternativeName>
</protein>
<feature type="region of interest" description="Disordered" evidence="9">
    <location>
        <begin position="491"/>
        <end position="522"/>
    </location>
</feature>